<dbReference type="Gene3D" id="3.40.50.720">
    <property type="entry name" value="NAD(P)-binding Rossmann-like Domain"/>
    <property type="match status" value="1"/>
</dbReference>
<accession>A0A7H0H5S6</accession>
<evidence type="ECO:0000313" key="5">
    <source>
        <dbReference type="EMBL" id="QNP55892.1"/>
    </source>
</evidence>
<gene>
    <name evidence="5" type="ORF">H9L22_17610</name>
</gene>
<evidence type="ECO:0000256" key="1">
    <source>
        <dbReference type="ARBA" id="ARBA00010928"/>
    </source>
</evidence>
<dbReference type="GO" id="GO:0000166">
    <property type="term" value="F:nucleotide binding"/>
    <property type="evidence" value="ECO:0007669"/>
    <property type="project" value="InterPro"/>
</dbReference>
<dbReference type="EMBL" id="CP060789">
    <property type="protein sequence ID" value="QNP55892.1"/>
    <property type="molecule type" value="Genomic_DNA"/>
</dbReference>
<dbReference type="InterPro" id="IPR050984">
    <property type="entry name" value="Gfo/Idh/MocA_domain"/>
</dbReference>
<dbReference type="Pfam" id="PF01408">
    <property type="entry name" value="GFO_IDH_MocA"/>
    <property type="match status" value="1"/>
</dbReference>
<dbReference type="InterPro" id="IPR055170">
    <property type="entry name" value="GFO_IDH_MocA-like_dom"/>
</dbReference>
<dbReference type="KEGG" id="tdf:H9L22_17610"/>
<dbReference type="PANTHER" id="PTHR22604:SF105">
    <property type="entry name" value="TRANS-1,2-DIHYDROBENZENE-1,2-DIOL DEHYDROGENASE"/>
    <property type="match status" value="1"/>
</dbReference>
<keyword evidence="6" id="KW-1185">Reference proteome</keyword>
<evidence type="ECO:0000256" key="2">
    <source>
        <dbReference type="ARBA" id="ARBA00023002"/>
    </source>
</evidence>
<comment type="similarity">
    <text evidence="1">Belongs to the Gfo/Idh/MocA family.</text>
</comment>
<keyword evidence="2" id="KW-0560">Oxidoreductase</keyword>
<evidence type="ECO:0000259" key="4">
    <source>
        <dbReference type="Pfam" id="PF22725"/>
    </source>
</evidence>
<feature type="domain" description="Gfo/Idh/MocA-like oxidoreductase N-terminal" evidence="3">
    <location>
        <begin position="19"/>
        <end position="135"/>
    </location>
</feature>
<dbReference type="PANTHER" id="PTHR22604">
    <property type="entry name" value="OXIDOREDUCTASES"/>
    <property type="match status" value="1"/>
</dbReference>
<dbReference type="Proteomes" id="UP000516117">
    <property type="component" value="Chromosome"/>
</dbReference>
<proteinExistence type="inferred from homology"/>
<reference evidence="5 6" key="1">
    <citation type="submission" date="2020-08" db="EMBL/GenBank/DDBJ databases">
        <title>Genome sequence of Tessaracoccus defluvii JCM 17540T.</title>
        <authorList>
            <person name="Hyun D.-W."/>
            <person name="Bae J.-W."/>
        </authorList>
    </citation>
    <scope>NUCLEOTIDE SEQUENCE [LARGE SCALE GENOMIC DNA]</scope>
    <source>
        <strain evidence="5 6">JCM 17540</strain>
    </source>
</reference>
<dbReference type="Pfam" id="PF22725">
    <property type="entry name" value="GFO_IDH_MocA_C3"/>
    <property type="match status" value="1"/>
</dbReference>
<feature type="domain" description="GFO/IDH/MocA-like oxidoreductase" evidence="4">
    <location>
        <begin position="149"/>
        <end position="264"/>
    </location>
</feature>
<dbReference type="InterPro" id="IPR036291">
    <property type="entry name" value="NAD(P)-bd_dom_sf"/>
</dbReference>
<organism evidence="5 6">
    <name type="scientific">Tessaracoccus defluvii</name>
    <dbReference type="NCBI Taxonomy" id="1285901"/>
    <lineage>
        <taxon>Bacteria</taxon>
        <taxon>Bacillati</taxon>
        <taxon>Actinomycetota</taxon>
        <taxon>Actinomycetes</taxon>
        <taxon>Propionibacteriales</taxon>
        <taxon>Propionibacteriaceae</taxon>
        <taxon>Tessaracoccus</taxon>
    </lineage>
</organism>
<dbReference type="AlphaFoldDB" id="A0A7H0H5S6"/>
<dbReference type="InterPro" id="IPR000683">
    <property type="entry name" value="Gfo/Idh/MocA-like_OxRdtase_N"/>
</dbReference>
<dbReference type="SUPFAM" id="SSF55347">
    <property type="entry name" value="Glyceraldehyde-3-phosphate dehydrogenase-like, C-terminal domain"/>
    <property type="match status" value="1"/>
</dbReference>
<dbReference type="RefSeq" id="WP_187721012.1">
    <property type="nucleotide sequence ID" value="NZ_BAABBL010000017.1"/>
</dbReference>
<evidence type="ECO:0000259" key="3">
    <source>
        <dbReference type="Pfam" id="PF01408"/>
    </source>
</evidence>
<name>A0A7H0H5S6_9ACTN</name>
<dbReference type="GO" id="GO:0016491">
    <property type="term" value="F:oxidoreductase activity"/>
    <property type="evidence" value="ECO:0007669"/>
    <property type="project" value="UniProtKB-KW"/>
</dbReference>
<protein>
    <submittedName>
        <fullName evidence="5">Gfo/Idh/MocA family oxidoreductase</fullName>
    </submittedName>
</protein>
<sequence length="348" mass="37088">MTMTLPSPRTADPMDAPPLRWGVLGTGWIADRLFDAVAHHTRQKLVAVGSRSVERAQEFADRHGAARGYGSYEQLVADPDVDAIHIATPHSEHCANALLAIEAGKHVLVEKAFTRNAAEASRVFDAARASGVAVVEAMWTRFLPHIDVLRQLLADGALGDVEAVFADHGQYFEPVPTGRLFDPELAGGAMLDLGVYPVSFAHFVLGAPSSVKSAGTKTITGVDRQVSAVLSGYEATPTAHALINTTLAAKTPTTAFVSGSKARVEIPGAFYAPQQLRVITRDGDVLTTDLPPIEGHQGLAFEVAALATLVAEGRQESELMPWADTIAVLETMDELRRQTGVTLPGETL</sequence>
<evidence type="ECO:0000313" key="6">
    <source>
        <dbReference type="Proteomes" id="UP000516117"/>
    </source>
</evidence>
<dbReference type="Gene3D" id="3.30.360.10">
    <property type="entry name" value="Dihydrodipicolinate Reductase, domain 2"/>
    <property type="match status" value="1"/>
</dbReference>
<dbReference type="SUPFAM" id="SSF51735">
    <property type="entry name" value="NAD(P)-binding Rossmann-fold domains"/>
    <property type="match status" value="1"/>
</dbReference>